<organism evidence="10 11">
    <name type="scientific">Brevibacterium rongguiense</name>
    <dbReference type="NCBI Taxonomy" id="2695267"/>
    <lineage>
        <taxon>Bacteria</taxon>
        <taxon>Bacillati</taxon>
        <taxon>Actinomycetota</taxon>
        <taxon>Actinomycetes</taxon>
        <taxon>Micrococcales</taxon>
        <taxon>Brevibacteriaceae</taxon>
        <taxon>Brevibacterium</taxon>
    </lineage>
</organism>
<evidence type="ECO:0000256" key="7">
    <source>
        <dbReference type="SAM" id="MobiDB-lite"/>
    </source>
</evidence>
<reference evidence="10 11" key="1">
    <citation type="submission" date="2020-01" db="EMBL/GenBank/DDBJ databases">
        <authorList>
            <person name="Deng T."/>
        </authorList>
    </citation>
    <scope>NUCLEOTIDE SEQUENCE [LARGE SCALE GENOMIC DNA]</scope>
    <source>
        <strain evidence="10 11">5221</strain>
    </source>
</reference>
<feature type="compositionally biased region" description="Low complexity" evidence="7">
    <location>
        <begin position="9"/>
        <end position="22"/>
    </location>
</feature>
<feature type="transmembrane region" description="Helical" evidence="8">
    <location>
        <begin position="109"/>
        <end position="130"/>
    </location>
</feature>
<feature type="region of interest" description="Disordered" evidence="7">
    <location>
        <begin position="1"/>
        <end position="30"/>
    </location>
</feature>
<evidence type="ECO:0000256" key="3">
    <source>
        <dbReference type="ARBA" id="ARBA00022475"/>
    </source>
</evidence>
<dbReference type="PANTHER" id="PTHR42709:SF6">
    <property type="entry name" value="UNDECAPRENYL PHOSPHATE TRANSPORTER A"/>
    <property type="match status" value="1"/>
</dbReference>
<evidence type="ECO:0000256" key="4">
    <source>
        <dbReference type="ARBA" id="ARBA00022692"/>
    </source>
</evidence>
<comment type="similarity">
    <text evidence="2">Belongs to the DedA family.</text>
</comment>
<evidence type="ECO:0000313" key="11">
    <source>
        <dbReference type="Proteomes" id="UP000469215"/>
    </source>
</evidence>
<evidence type="ECO:0000256" key="5">
    <source>
        <dbReference type="ARBA" id="ARBA00022989"/>
    </source>
</evidence>
<evidence type="ECO:0000313" key="10">
    <source>
        <dbReference type="EMBL" id="MYM19411.1"/>
    </source>
</evidence>
<feature type="domain" description="VTT" evidence="9">
    <location>
        <begin position="94"/>
        <end position="204"/>
    </location>
</feature>
<dbReference type="InterPro" id="IPR032816">
    <property type="entry name" value="VTT_dom"/>
</dbReference>
<comment type="caution">
    <text evidence="10">The sequence shown here is derived from an EMBL/GenBank/DDBJ whole genome shotgun (WGS) entry which is preliminary data.</text>
</comment>
<comment type="subcellular location">
    <subcellularLocation>
        <location evidence="1">Cell membrane</location>
        <topology evidence="1">Multi-pass membrane protein</topology>
    </subcellularLocation>
</comment>
<accession>A0A6N9H6B0</accession>
<keyword evidence="5 8" id="KW-1133">Transmembrane helix</keyword>
<feature type="transmembrane region" description="Helical" evidence="8">
    <location>
        <begin position="55"/>
        <end position="71"/>
    </location>
</feature>
<feature type="transmembrane region" description="Helical" evidence="8">
    <location>
        <begin position="230"/>
        <end position="248"/>
    </location>
</feature>
<dbReference type="EMBL" id="WWEQ01000015">
    <property type="protein sequence ID" value="MYM19411.1"/>
    <property type="molecule type" value="Genomic_DNA"/>
</dbReference>
<dbReference type="GO" id="GO:0005886">
    <property type="term" value="C:plasma membrane"/>
    <property type="evidence" value="ECO:0007669"/>
    <property type="project" value="UniProtKB-SubCell"/>
</dbReference>
<keyword evidence="3" id="KW-1003">Cell membrane</keyword>
<protein>
    <submittedName>
        <fullName evidence="10">DedA family protein</fullName>
    </submittedName>
</protein>
<sequence>MSEEKAVPDDAAAPEDGAAPDGDVAERLAPHGPRQVRTMRDLLPWEGTPRPSDRVLLAFLFIIPLFYLVMWPLRPMLIAKMPVLLSFLIGAKTVVAGAGAFAAVESHPLWIVVAAGWAGMMKFDWLWWFAGRRWGERIVSIFANTERTYRRAEQIRRLPRWLLIALVVLGRFPGVPGSIVWLISGWSGMRFWTFFLCNAAGALVLSWGCAWIGFEIGQPAVDLLKLVDKYALWVSLAIIVGIAVWSGWKEARRQSAQGR</sequence>
<evidence type="ECO:0000256" key="6">
    <source>
        <dbReference type="ARBA" id="ARBA00023136"/>
    </source>
</evidence>
<feature type="transmembrane region" description="Helical" evidence="8">
    <location>
        <begin position="83"/>
        <end position="103"/>
    </location>
</feature>
<evidence type="ECO:0000256" key="8">
    <source>
        <dbReference type="SAM" id="Phobius"/>
    </source>
</evidence>
<dbReference type="PANTHER" id="PTHR42709">
    <property type="entry name" value="ALKALINE PHOSPHATASE LIKE PROTEIN"/>
    <property type="match status" value="1"/>
</dbReference>
<feature type="transmembrane region" description="Helical" evidence="8">
    <location>
        <begin position="189"/>
        <end position="210"/>
    </location>
</feature>
<feature type="transmembrane region" description="Helical" evidence="8">
    <location>
        <begin position="161"/>
        <end position="183"/>
    </location>
</feature>
<dbReference type="Proteomes" id="UP000469215">
    <property type="component" value="Unassembled WGS sequence"/>
</dbReference>
<evidence type="ECO:0000256" key="2">
    <source>
        <dbReference type="ARBA" id="ARBA00010792"/>
    </source>
</evidence>
<proteinExistence type="inferred from homology"/>
<dbReference type="Pfam" id="PF09335">
    <property type="entry name" value="VTT_dom"/>
    <property type="match status" value="1"/>
</dbReference>
<dbReference type="InterPro" id="IPR051311">
    <property type="entry name" value="DedA_domain"/>
</dbReference>
<name>A0A6N9H6B0_9MICO</name>
<gene>
    <name evidence="10" type="ORF">GSY69_05360</name>
</gene>
<dbReference type="RefSeq" id="WP_160952842.1">
    <property type="nucleotide sequence ID" value="NZ_WWEQ01000015.1"/>
</dbReference>
<keyword evidence="6 8" id="KW-0472">Membrane</keyword>
<keyword evidence="4 8" id="KW-0812">Transmembrane</keyword>
<evidence type="ECO:0000256" key="1">
    <source>
        <dbReference type="ARBA" id="ARBA00004651"/>
    </source>
</evidence>
<dbReference type="AlphaFoldDB" id="A0A6N9H6B0"/>
<keyword evidence="11" id="KW-1185">Reference proteome</keyword>
<evidence type="ECO:0000259" key="9">
    <source>
        <dbReference type="Pfam" id="PF09335"/>
    </source>
</evidence>